<evidence type="ECO:0000313" key="4">
    <source>
        <dbReference type="Proteomes" id="UP000194873"/>
    </source>
</evidence>
<evidence type="ECO:0000313" key="3">
    <source>
        <dbReference type="EMBL" id="OUJ74985.1"/>
    </source>
</evidence>
<keyword evidence="4" id="KW-1185">Reference proteome</keyword>
<accession>A0A243WIG0</accession>
<dbReference type="Gene3D" id="3.40.720.10">
    <property type="entry name" value="Alkaline Phosphatase, subunit A"/>
    <property type="match status" value="1"/>
</dbReference>
<dbReference type="Pfam" id="PF00884">
    <property type="entry name" value="Sulfatase"/>
    <property type="match status" value="1"/>
</dbReference>
<proteinExistence type="predicted"/>
<dbReference type="InterPro" id="IPR017850">
    <property type="entry name" value="Alkaline_phosphatase_core_sf"/>
</dbReference>
<evidence type="ECO:0000256" key="1">
    <source>
        <dbReference type="SAM" id="MobiDB-lite"/>
    </source>
</evidence>
<protein>
    <recommendedName>
        <fullName evidence="2">Sulfatase N-terminal domain-containing protein</fullName>
    </recommendedName>
</protein>
<feature type="compositionally biased region" description="Low complexity" evidence="1">
    <location>
        <begin position="349"/>
        <end position="359"/>
    </location>
</feature>
<dbReference type="Proteomes" id="UP000194873">
    <property type="component" value="Unassembled WGS sequence"/>
</dbReference>
<feature type="domain" description="Sulfatase N-terminal" evidence="2">
    <location>
        <begin position="227"/>
        <end position="343"/>
    </location>
</feature>
<feature type="region of interest" description="Disordered" evidence="1">
    <location>
        <begin position="347"/>
        <end position="369"/>
    </location>
</feature>
<comment type="caution">
    <text evidence="3">The sequence shown here is derived from an EMBL/GenBank/DDBJ whole genome shotgun (WGS) entry which is preliminary data.</text>
</comment>
<dbReference type="AlphaFoldDB" id="A0A243WIG0"/>
<evidence type="ECO:0000259" key="2">
    <source>
        <dbReference type="Pfam" id="PF00884"/>
    </source>
</evidence>
<dbReference type="SUPFAM" id="SSF53649">
    <property type="entry name" value="Alkaline phosphatase-like"/>
    <property type="match status" value="1"/>
</dbReference>
<sequence length="369" mass="40105">MLLPLLGAACLQQAAAQASKPRTENVVLITLDGMRWQEVFGGADTTLFKQSKHYYSDRASLQKIFGQSSAEQRRQALMPFLWSIVAKQGQVYGNRNLGSLVNVTNNQWFSYPGYNEILTGAADNARIHSNDPIPNPNETVLEVLNKQPAFKGKVAAFGSWQVFPAILNEQRSGLPVNAGPDQATGPGISAQEQLLNQMMAATPSPFGDERLDSFTGQYALEYVKRKKPRVLFVSFGDTDEFAHEGEYGAYLHSAHYTDRLIQQLWEYLQTDPQYKGKTTLLITTDHGRGAAAEGKWRDHGAKIPGADQIWMAAIGPDTAPTGEAHTGQLYQNQVAATVAQLLGAPFTPPSSGGASISPIVGKSKAVGKN</sequence>
<organism evidence="3 4">
    <name type="scientific">Hymenobacter crusticola</name>
    <dbReference type="NCBI Taxonomy" id="1770526"/>
    <lineage>
        <taxon>Bacteria</taxon>
        <taxon>Pseudomonadati</taxon>
        <taxon>Bacteroidota</taxon>
        <taxon>Cytophagia</taxon>
        <taxon>Cytophagales</taxon>
        <taxon>Hymenobacteraceae</taxon>
        <taxon>Hymenobacter</taxon>
    </lineage>
</organism>
<reference evidence="3 4" key="1">
    <citation type="submission" date="2017-01" db="EMBL/GenBank/DDBJ databases">
        <title>A new Hymenobacter.</title>
        <authorList>
            <person name="Liang Y."/>
            <person name="Feng F."/>
        </authorList>
    </citation>
    <scope>NUCLEOTIDE SEQUENCE [LARGE SCALE GENOMIC DNA]</scope>
    <source>
        <strain evidence="3">MIMBbqt21</strain>
    </source>
</reference>
<dbReference type="EMBL" id="MTSE01000003">
    <property type="protein sequence ID" value="OUJ74985.1"/>
    <property type="molecule type" value="Genomic_DNA"/>
</dbReference>
<name>A0A243WIG0_9BACT</name>
<gene>
    <name evidence="3" type="ORF">BXP70_08155</name>
</gene>
<dbReference type="InterPro" id="IPR000917">
    <property type="entry name" value="Sulfatase_N"/>
</dbReference>